<gene>
    <name evidence="2" type="ORF">BET03_03150</name>
</gene>
<keyword evidence="3" id="KW-1185">Reference proteome</keyword>
<feature type="domain" description="DUF1659" evidence="1">
    <location>
        <begin position="2"/>
        <end position="73"/>
    </location>
</feature>
<comment type="caution">
    <text evidence="2">The sequence shown here is derived from an EMBL/GenBank/DDBJ whole genome shotgun (WGS) entry which is preliminary data.</text>
</comment>
<dbReference type="OrthoDB" id="1955198at2"/>
<dbReference type="EMBL" id="MCIB01000012">
    <property type="protein sequence ID" value="RKD32320.1"/>
    <property type="molecule type" value="Genomic_DNA"/>
</dbReference>
<organism evidence="2 3">
    <name type="scientific">Thermohalobacter berrensis</name>
    <dbReference type="NCBI Taxonomy" id="99594"/>
    <lineage>
        <taxon>Bacteria</taxon>
        <taxon>Bacillati</taxon>
        <taxon>Bacillota</taxon>
        <taxon>Tissierellia</taxon>
        <taxon>Tissierellales</taxon>
        <taxon>Thermohalobacteraceae</taxon>
        <taxon>Thermohalobacter</taxon>
    </lineage>
</organism>
<dbReference type="Proteomes" id="UP000284177">
    <property type="component" value="Unassembled WGS sequence"/>
</dbReference>
<protein>
    <recommendedName>
        <fullName evidence="1">DUF1659 domain-containing protein</fullName>
    </recommendedName>
</protein>
<reference evidence="2 3" key="1">
    <citation type="submission" date="2016-08" db="EMBL/GenBank/DDBJ databases">
        <title>Novel Firmicutes and Novel Genomes.</title>
        <authorList>
            <person name="Poppleton D.I."/>
            <person name="Gribaldo S."/>
        </authorList>
    </citation>
    <scope>NUCLEOTIDE SEQUENCE [LARGE SCALE GENOMIC DNA]</scope>
    <source>
        <strain evidence="2 3">CTT3</strain>
    </source>
</reference>
<evidence type="ECO:0000259" key="1">
    <source>
        <dbReference type="Pfam" id="PF07872"/>
    </source>
</evidence>
<proteinExistence type="predicted"/>
<dbReference type="Pfam" id="PF07872">
    <property type="entry name" value="DUF1659"/>
    <property type="match status" value="1"/>
</dbReference>
<dbReference type="RefSeq" id="WP_120168771.1">
    <property type="nucleotide sequence ID" value="NZ_MCIB01000012.1"/>
</dbReference>
<evidence type="ECO:0000313" key="3">
    <source>
        <dbReference type="Proteomes" id="UP000284177"/>
    </source>
</evidence>
<sequence>MAVTSTVQSSKLRIQLDGGVDGDGKQIIKSKTYSKVKTTATNDDIYNVATNLAGLQTYPVYAVKRIDEVELTESTQV</sequence>
<evidence type="ECO:0000313" key="2">
    <source>
        <dbReference type="EMBL" id="RKD32320.1"/>
    </source>
</evidence>
<accession>A0A419T439</accession>
<dbReference type="AlphaFoldDB" id="A0A419T439"/>
<name>A0A419T439_9FIRM</name>
<dbReference type="InterPro" id="IPR012454">
    <property type="entry name" value="DUF1659"/>
</dbReference>